<dbReference type="OrthoDB" id="4062651at2759"/>
<comment type="catalytic activity">
    <reaction evidence="6">
        <text>L-seryl-[protein] + ATP = O-phospho-L-seryl-[protein] + ADP + H(+)</text>
        <dbReference type="Rhea" id="RHEA:17989"/>
        <dbReference type="Rhea" id="RHEA-COMP:9863"/>
        <dbReference type="Rhea" id="RHEA-COMP:11604"/>
        <dbReference type="ChEBI" id="CHEBI:15378"/>
        <dbReference type="ChEBI" id="CHEBI:29999"/>
        <dbReference type="ChEBI" id="CHEBI:30616"/>
        <dbReference type="ChEBI" id="CHEBI:83421"/>
        <dbReference type="ChEBI" id="CHEBI:456216"/>
        <dbReference type="EC" id="2.7.11.1"/>
    </reaction>
</comment>
<keyword evidence="3" id="KW-0418">Kinase</keyword>
<feature type="domain" description="Protein kinase" evidence="7">
    <location>
        <begin position="179"/>
        <end position="325"/>
    </location>
</feature>
<evidence type="ECO:0000313" key="8">
    <source>
        <dbReference type="EMBL" id="ELR22877.1"/>
    </source>
</evidence>
<sequence>MWSCLLICTRCSSAQLPILCDTRLGEVNSAGLLVDETLGERLWPTFCHWDVNCVGASVNNVMCLDLRLSVKELEYGCDMIKTTPLGAWTSFRYPEHGLRAVRQNPGVEDRLVGRKVDQGERPPLDHDECFNSLSCGSQLTDLIGRCWHKDPEARPSAAAVVEELRSIYPVVPWTDLHFAGGQDVDGGGQPRQVLQGWWQNAPVTIEVVDMDDITCSQFLAQIAMLRNLNHANIVGLLAASEQEGKQHAGLVWESAEHDDLHPALPNADAWRALSTSMKLACVADVAEALDYLHSQSPPIIHGRTTTTCLFLIRFCLTKLIDRHKP</sequence>
<dbReference type="GO" id="GO:0004674">
    <property type="term" value="F:protein serine/threonine kinase activity"/>
    <property type="evidence" value="ECO:0007669"/>
    <property type="project" value="UniProtKB-EC"/>
</dbReference>
<dbReference type="Proteomes" id="UP000011083">
    <property type="component" value="Unassembled WGS sequence"/>
</dbReference>
<evidence type="ECO:0000256" key="6">
    <source>
        <dbReference type="ARBA" id="ARBA00048679"/>
    </source>
</evidence>
<evidence type="ECO:0000256" key="4">
    <source>
        <dbReference type="ARBA" id="ARBA00022840"/>
    </source>
</evidence>
<reference evidence="8 9" key="1">
    <citation type="journal article" date="2013" name="Genome Biol.">
        <title>Genome of Acanthamoeba castellanii highlights extensive lateral gene transfer and early evolution of tyrosine kinase signaling.</title>
        <authorList>
            <person name="Clarke M."/>
            <person name="Lohan A.J."/>
            <person name="Liu B."/>
            <person name="Lagkouvardos I."/>
            <person name="Roy S."/>
            <person name="Zafar N."/>
            <person name="Bertelli C."/>
            <person name="Schilde C."/>
            <person name="Kianianmomeni A."/>
            <person name="Burglin T.R."/>
            <person name="Frech C."/>
            <person name="Turcotte B."/>
            <person name="Kopec K.O."/>
            <person name="Synnott J.M."/>
            <person name="Choo C."/>
            <person name="Paponov I."/>
            <person name="Finkler A."/>
            <person name="Soon Heng Tan C."/>
            <person name="Hutchins A.P."/>
            <person name="Weinmeier T."/>
            <person name="Rattei T."/>
            <person name="Chu J.S."/>
            <person name="Gimenez G."/>
            <person name="Irimia M."/>
            <person name="Rigden D.J."/>
            <person name="Fitzpatrick D.A."/>
            <person name="Lorenzo-Morales J."/>
            <person name="Bateman A."/>
            <person name="Chiu C.H."/>
            <person name="Tang P."/>
            <person name="Hegemann P."/>
            <person name="Fromm H."/>
            <person name="Raoult D."/>
            <person name="Greub G."/>
            <person name="Miranda-Saavedra D."/>
            <person name="Chen N."/>
            <person name="Nash P."/>
            <person name="Ginger M.L."/>
            <person name="Horn M."/>
            <person name="Schaap P."/>
            <person name="Caler L."/>
            <person name="Loftus B."/>
        </authorList>
    </citation>
    <scope>NUCLEOTIDE SEQUENCE [LARGE SCALE GENOMIC DNA]</scope>
    <source>
        <strain evidence="8 9">Neff</strain>
    </source>
</reference>
<evidence type="ECO:0000256" key="1">
    <source>
        <dbReference type="ARBA" id="ARBA00022679"/>
    </source>
</evidence>
<protein>
    <recommendedName>
        <fullName evidence="7">Protein kinase domain-containing protein</fullName>
    </recommendedName>
</protein>
<dbReference type="GO" id="GO:0005524">
    <property type="term" value="F:ATP binding"/>
    <property type="evidence" value="ECO:0007669"/>
    <property type="project" value="UniProtKB-KW"/>
</dbReference>
<keyword evidence="1" id="KW-0808">Transferase</keyword>
<dbReference type="EMBL" id="KB007869">
    <property type="protein sequence ID" value="ELR22877.1"/>
    <property type="molecule type" value="Genomic_DNA"/>
</dbReference>
<proteinExistence type="predicted"/>
<evidence type="ECO:0000256" key="3">
    <source>
        <dbReference type="ARBA" id="ARBA00022777"/>
    </source>
</evidence>
<dbReference type="VEuPathDB" id="AmoebaDB:ACA1_397230"/>
<gene>
    <name evidence="8" type="ORF">ACA1_397230</name>
</gene>
<evidence type="ECO:0000256" key="2">
    <source>
        <dbReference type="ARBA" id="ARBA00022741"/>
    </source>
</evidence>
<dbReference type="InterPro" id="IPR000719">
    <property type="entry name" value="Prot_kinase_dom"/>
</dbReference>
<dbReference type="InterPro" id="IPR011009">
    <property type="entry name" value="Kinase-like_dom_sf"/>
</dbReference>
<accession>L8HCA9</accession>
<dbReference type="GeneID" id="14923840"/>
<dbReference type="STRING" id="1257118.L8HCA9"/>
<dbReference type="Pfam" id="PF07714">
    <property type="entry name" value="PK_Tyr_Ser-Thr"/>
    <property type="match status" value="1"/>
</dbReference>
<dbReference type="SUPFAM" id="SSF56112">
    <property type="entry name" value="Protein kinase-like (PK-like)"/>
    <property type="match status" value="2"/>
</dbReference>
<keyword evidence="2" id="KW-0547">Nucleotide-binding</keyword>
<evidence type="ECO:0000313" key="9">
    <source>
        <dbReference type="Proteomes" id="UP000011083"/>
    </source>
</evidence>
<comment type="catalytic activity">
    <reaction evidence="5">
        <text>L-threonyl-[protein] + ATP = O-phospho-L-threonyl-[protein] + ADP + H(+)</text>
        <dbReference type="Rhea" id="RHEA:46608"/>
        <dbReference type="Rhea" id="RHEA-COMP:11060"/>
        <dbReference type="Rhea" id="RHEA-COMP:11605"/>
        <dbReference type="ChEBI" id="CHEBI:15378"/>
        <dbReference type="ChEBI" id="CHEBI:30013"/>
        <dbReference type="ChEBI" id="CHEBI:30616"/>
        <dbReference type="ChEBI" id="CHEBI:61977"/>
        <dbReference type="ChEBI" id="CHEBI:456216"/>
        <dbReference type="EC" id="2.7.11.1"/>
    </reaction>
</comment>
<dbReference type="InterPro" id="IPR001245">
    <property type="entry name" value="Ser-Thr/Tyr_kinase_cat_dom"/>
</dbReference>
<organism evidence="8 9">
    <name type="scientific">Acanthamoeba castellanii (strain ATCC 30010 / Neff)</name>
    <dbReference type="NCBI Taxonomy" id="1257118"/>
    <lineage>
        <taxon>Eukaryota</taxon>
        <taxon>Amoebozoa</taxon>
        <taxon>Discosea</taxon>
        <taxon>Longamoebia</taxon>
        <taxon>Centramoebida</taxon>
        <taxon>Acanthamoebidae</taxon>
        <taxon>Acanthamoeba</taxon>
    </lineage>
</organism>
<dbReference type="Gene3D" id="1.10.510.10">
    <property type="entry name" value="Transferase(Phosphotransferase) domain 1"/>
    <property type="match status" value="2"/>
</dbReference>
<dbReference type="PANTHER" id="PTHR44329:SF288">
    <property type="entry name" value="MITOGEN-ACTIVATED PROTEIN KINASE KINASE KINASE 20"/>
    <property type="match status" value="1"/>
</dbReference>
<evidence type="ECO:0000256" key="5">
    <source>
        <dbReference type="ARBA" id="ARBA00047899"/>
    </source>
</evidence>
<dbReference type="PROSITE" id="PS50011">
    <property type="entry name" value="PROTEIN_KINASE_DOM"/>
    <property type="match status" value="1"/>
</dbReference>
<dbReference type="PANTHER" id="PTHR44329">
    <property type="entry name" value="SERINE/THREONINE-PROTEIN KINASE TNNI3K-RELATED"/>
    <property type="match status" value="1"/>
</dbReference>
<dbReference type="KEGG" id="acan:ACA1_397230"/>
<dbReference type="RefSeq" id="XP_004351654.1">
    <property type="nucleotide sequence ID" value="XM_004351602.1"/>
</dbReference>
<dbReference type="InterPro" id="IPR051681">
    <property type="entry name" value="Ser/Thr_Kinases-Pseudokinases"/>
</dbReference>
<keyword evidence="9" id="KW-1185">Reference proteome</keyword>
<keyword evidence="4" id="KW-0067">ATP-binding</keyword>
<evidence type="ECO:0000259" key="7">
    <source>
        <dbReference type="PROSITE" id="PS50011"/>
    </source>
</evidence>
<name>L8HCA9_ACACF</name>
<dbReference type="AlphaFoldDB" id="L8HCA9"/>